<dbReference type="AlphaFoldDB" id="A0A1H1TP40"/>
<dbReference type="PANTHER" id="PTHR43365">
    <property type="entry name" value="BLR7806 PROTEIN"/>
    <property type="match status" value="1"/>
</dbReference>
<dbReference type="InterPro" id="IPR020613">
    <property type="entry name" value="Thiolase_CS"/>
</dbReference>
<evidence type="ECO:0000259" key="6">
    <source>
        <dbReference type="Pfam" id="PF00108"/>
    </source>
</evidence>
<dbReference type="PIRSF" id="PIRSF000429">
    <property type="entry name" value="Ac-CoA_Ac_transf"/>
    <property type="match status" value="1"/>
</dbReference>
<evidence type="ECO:0000313" key="8">
    <source>
        <dbReference type="EMBL" id="SDS62043.1"/>
    </source>
</evidence>
<dbReference type="InterPro" id="IPR020616">
    <property type="entry name" value="Thiolase_N"/>
</dbReference>
<feature type="active site" description="Proton acceptor" evidence="4">
    <location>
        <position position="343"/>
    </location>
</feature>
<dbReference type="CDD" id="cd00751">
    <property type="entry name" value="thiolase"/>
    <property type="match status" value="1"/>
</dbReference>
<dbReference type="Proteomes" id="UP000199103">
    <property type="component" value="Chromosome I"/>
</dbReference>
<evidence type="ECO:0000256" key="5">
    <source>
        <dbReference type="RuleBase" id="RU003557"/>
    </source>
</evidence>
<protein>
    <submittedName>
        <fullName evidence="8">Acetyl-CoA acyltransferase</fullName>
    </submittedName>
</protein>
<feature type="domain" description="Thiolase N-terminal" evidence="6">
    <location>
        <begin position="5"/>
        <end position="257"/>
    </location>
</feature>
<gene>
    <name evidence="8" type="ORF">SAMN04489812_2472</name>
</gene>
<dbReference type="InterPro" id="IPR020617">
    <property type="entry name" value="Thiolase_C"/>
</dbReference>
<dbReference type="InterPro" id="IPR016039">
    <property type="entry name" value="Thiolase-like"/>
</dbReference>
<name>A0A1H1TP40_9ACTN</name>
<dbReference type="Pfam" id="PF00108">
    <property type="entry name" value="Thiolase_N"/>
    <property type="match status" value="1"/>
</dbReference>
<keyword evidence="3 5" id="KW-0012">Acyltransferase</keyword>
<dbReference type="GO" id="GO:0016747">
    <property type="term" value="F:acyltransferase activity, transferring groups other than amino-acyl groups"/>
    <property type="evidence" value="ECO:0007669"/>
    <property type="project" value="InterPro"/>
</dbReference>
<evidence type="ECO:0000256" key="3">
    <source>
        <dbReference type="ARBA" id="ARBA00023315"/>
    </source>
</evidence>
<feature type="active site" description="Proton acceptor" evidence="4">
    <location>
        <position position="373"/>
    </location>
</feature>
<evidence type="ECO:0000259" key="7">
    <source>
        <dbReference type="Pfam" id="PF02803"/>
    </source>
</evidence>
<dbReference type="Gene3D" id="3.40.47.10">
    <property type="match status" value="2"/>
</dbReference>
<keyword evidence="9" id="KW-1185">Reference proteome</keyword>
<dbReference type="SUPFAM" id="SSF53901">
    <property type="entry name" value="Thiolase-like"/>
    <property type="match status" value="2"/>
</dbReference>
<dbReference type="InterPro" id="IPR002155">
    <property type="entry name" value="Thiolase"/>
</dbReference>
<dbReference type="Pfam" id="PF02803">
    <property type="entry name" value="Thiolase_C"/>
    <property type="match status" value="1"/>
</dbReference>
<evidence type="ECO:0000256" key="4">
    <source>
        <dbReference type="PIRSR" id="PIRSR000429-1"/>
    </source>
</evidence>
<evidence type="ECO:0000313" key="9">
    <source>
        <dbReference type="Proteomes" id="UP000199103"/>
    </source>
</evidence>
<dbReference type="RefSeq" id="WP_091532334.1">
    <property type="nucleotide sequence ID" value="NZ_LT629772.1"/>
</dbReference>
<comment type="similarity">
    <text evidence="1 5">Belongs to the thiolase-like superfamily. Thiolase family.</text>
</comment>
<feature type="domain" description="Thiolase C-terminal" evidence="7">
    <location>
        <begin position="265"/>
        <end position="386"/>
    </location>
</feature>
<accession>A0A1H1TP40</accession>
<sequence length="388" mass="40431">MADAVIVDVLRTASGKGKPGGALSEIHPVRLLADTIRGLLDRNDLDPALIDDVLAGCVSQAAEQTANIARNAALAAGLPESVPATTIDRQCGSSQQAVHFAAQGVISGAYDVVIACGVESMSRVPMFSATMGKDPYAPLADRYPDGLVPQGVSAELIAARWKLQRSDLDEFAAESHRRAAAAHSSGAFDAEILPIGEHRVDETVRPSTSVEGLAGLKPSFADPALSERFTEINWSITPGNSSPLTDGASAVLIMSEQKAAELGLTPRARFHAGTVVGSDPLLMLTGVIPATKKLLSRTGLAIDDLDVYEVNEAFAPVPLAWRQEFNADPAKLNPRGGAIALGHPLGASGSKLLTTLINQLEAGGGRYGLQTMCEGGGMANAMIIERLG</sequence>
<reference evidence="8 9" key="1">
    <citation type="submission" date="2016-10" db="EMBL/GenBank/DDBJ databases">
        <authorList>
            <person name="de Groot N.N."/>
        </authorList>
    </citation>
    <scope>NUCLEOTIDE SEQUENCE [LARGE SCALE GENOMIC DNA]</scope>
    <source>
        <strain evidence="8 9">DSM 21800</strain>
    </source>
</reference>
<proteinExistence type="inferred from homology"/>
<organism evidence="8 9">
    <name type="scientific">Microlunatus soli</name>
    <dbReference type="NCBI Taxonomy" id="630515"/>
    <lineage>
        <taxon>Bacteria</taxon>
        <taxon>Bacillati</taxon>
        <taxon>Actinomycetota</taxon>
        <taxon>Actinomycetes</taxon>
        <taxon>Propionibacteriales</taxon>
        <taxon>Propionibacteriaceae</taxon>
        <taxon>Microlunatus</taxon>
    </lineage>
</organism>
<dbReference type="EMBL" id="LT629772">
    <property type="protein sequence ID" value="SDS62043.1"/>
    <property type="molecule type" value="Genomic_DNA"/>
</dbReference>
<feature type="active site" description="Acyl-thioester intermediate" evidence="4">
    <location>
        <position position="91"/>
    </location>
</feature>
<dbReference type="STRING" id="630515.SAMN04489812_2472"/>
<dbReference type="OrthoDB" id="4440515at2"/>
<dbReference type="NCBIfam" id="TIGR01930">
    <property type="entry name" value="AcCoA-C-Actrans"/>
    <property type="match status" value="1"/>
</dbReference>
<evidence type="ECO:0000256" key="1">
    <source>
        <dbReference type="ARBA" id="ARBA00010982"/>
    </source>
</evidence>
<dbReference type="PANTHER" id="PTHR43365:SF1">
    <property type="entry name" value="ACETYL-COA C-ACYLTRANSFERASE"/>
    <property type="match status" value="1"/>
</dbReference>
<dbReference type="PROSITE" id="PS00737">
    <property type="entry name" value="THIOLASE_2"/>
    <property type="match status" value="1"/>
</dbReference>
<evidence type="ECO:0000256" key="2">
    <source>
        <dbReference type="ARBA" id="ARBA00022679"/>
    </source>
</evidence>
<keyword evidence="2 5" id="KW-0808">Transferase</keyword>